<evidence type="ECO:0000313" key="2">
    <source>
        <dbReference type="Proteomes" id="UP001239111"/>
    </source>
</evidence>
<proteinExistence type="predicted"/>
<sequence>MSTTTHCRQFVQNAWKKELCSNCFKPREEHVSPAASEPRPLIGRASNGAVKRVTHKVQGILRPRETTTGSSNQVRSKRKNVAFPDSLTEIIGYDGGDDGSDPADDYDPVDDEADSSSLGVDELPDSEEERALGNLTRANTNFNTVTANLNSPPPSLKETKSASGFVIGSESNSSIISSATKGLSSLGLGRTRKDADGKKTTLLVSVKPFGAEDTAVPTARRPNDKKPPEQAKSKPSSEIQSETKSVDPSIVKATRCIVEEKPSEAKTAKLITTATASASLGKIVDMPLITSSNLMSVMHEDGSQSSLDSQKSVDQKKATNINRTPAIKKPESEKPRVVMNLDQSASKNHKNLEISNSAGANSTDIKPPANELIVTKSNLSKESTKLTDLAERKVEGEATTTKPAYRFSESRESAGEPDGKADEEVVAEPPALPKSPPPCSEQIASCLRDKRQSQSKEPRSSFLHSVNSEPVSQKTTSVQSRPMVPSKPTSLPSMPRSSAPSLASLLSESRAYEYRLLNQASNTSQAELDRSHERRSSGGNQTDSSTDEHQRGDDEGDESEASLSEQPRSSKRRQAPQPPTSLNASTNSATEPESFTSSTSTAGNLFARNPVTPLKSSSDHCPVVREKEKRERSSSCSPKPRKAISSEPNPSSLSLPQQNQRLTLSTPPEPAPRRNISLSQDSLAAAVVVSSPTALYAGSVDEKKKHRSKFSLKKFLRMGSRKDVDMTCMRCDEIPSTPQPKPKLEIIHPLELDGAAVQVVRNDKSDGATTTESKNECPSNSPTSHFGPPHITARPSKPPPPPRAQSLDESSKSSARAQPNKPTQPQQQEQSSSTGKPVTSKSWQPNSGSSASDSIYANLAPEDVAGSTRSALAPAKPRRTSSMRDQTVLQLQTVSQPSVTLCNNATKITSNALISSSKVSSITATEKRLSVVTDVNGQTTYDSSISSESQSSDHHSSASECNNLSLELRQQINSGSTSSHLISKRQSDSGALESNSKHIKFQQNLFTRSTSLPYCASESDSEIYSPFSYNNGDEGSEDSCDRSDGDNSLQRLRLAHHQRHKRARSIVHRSLEDNYGAVIVANHESLAQLLERERAQPAPISPPGLRALKCTPKEPHLEDFTLDTTSVLPVARGRWIFVQNATWGKEQQLPCSLCMSIGPTRPATCSGPRRAEFRFEPIVEFNDDLPEKIAQLVSQQVTSTTSASRKNIEATIMVLPRTQVNTLTSFAASLGSSTLHQDAESTSRESSFVLLQLVSSLKSLQARGIEEAPADLGNVILCREDKQTYHRLYLLQGLNAESCESNQIEYASLCQCALNALEQLDLTKKLPLIRELLVREKAVTLSQVKSVLEFSLWGPSDAVGLGGPRERETALQRWLDLERATLLQALVRAPRAAQLELVDEYQLLFLVRTSAKIMCEASLLLDKQRNGLPFSCGNIRPAGSRPPAV</sequence>
<protein>
    <submittedName>
        <fullName evidence="1">Uncharacterized protein</fullName>
    </submittedName>
</protein>
<dbReference type="EMBL" id="CM056741">
    <property type="protein sequence ID" value="KAJ8686935.1"/>
    <property type="molecule type" value="Genomic_DNA"/>
</dbReference>
<organism evidence="1 2">
    <name type="scientific">Eretmocerus hayati</name>
    <dbReference type="NCBI Taxonomy" id="131215"/>
    <lineage>
        <taxon>Eukaryota</taxon>
        <taxon>Metazoa</taxon>
        <taxon>Ecdysozoa</taxon>
        <taxon>Arthropoda</taxon>
        <taxon>Hexapoda</taxon>
        <taxon>Insecta</taxon>
        <taxon>Pterygota</taxon>
        <taxon>Neoptera</taxon>
        <taxon>Endopterygota</taxon>
        <taxon>Hymenoptera</taxon>
        <taxon>Apocrita</taxon>
        <taxon>Proctotrupomorpha</taxon>
        <taxon>Chalcidoidea</taxon>
        <taxon>Aphelinidae</taxon>
        <taxon>Aphelininae</taxon>
        <taxon>Eretmocerus</taxon>
    </lineage>
</organism>
<comment type="caution">
    <text evidence="1">The sequence shown here is derived from an EMBL/GenBank/DDBJ whole genome shotgun (WGS) entry which is preliminary data.</text>
</comment>
<evidence type="ECO:0000313" key="1">
    <source>
        <dbReference type="EMBL" id="KAJ8686935.1"/>
    </source>
</evidence>
<keyword evidence="2" id="KW-1185">Reference proteome</keyword>
<gene>
    <name evidence="1" type="ORF">QAD02_022729</name>
</gene>
<reference evidence="1" key="1">
    <citation type="submission" date="2023-04" db="EMBL/GenBank/DDBJ databases">
        <title>A chromosome-level genome assembly of the parasitoid wasp Eretmocerus hayati.</title>
        <authorList>
            <person name="Zhong Y."/>
            <person name="Liu S."/>
            <person name="Liu Y."/>
        </authorList>
    </citation>
    <scope>NUCLEOTIDE SEQUENCE</scope>
    <source>
        <strain evidence="1">ZJU_SS_LIU_2023</strain>
    </source>
</reference>
<accession>A0ACC2PTL1</accession>
<name>A0ACC2PTL1_9HYME</name>
<dbReference type="Proteomes" id="UP001239111">
    <property type="component" value="Chromosome 1"/>
</dbReference>